<keyword evidence="4" id="KW-1185">Reference proteome</keyword>
<comment type="caution">
    <text evidence="3">The sequence shown here is derived from an EMBL/GenBank/DDBJ whole genome shotgun (WGS) entry which is preliminary data.</text>
</comment>
<dbReference type="EMBL" id="JAASRO010000001">
    <property type="protein sequence ID" value="NIK60936.1"/>
    <property type="molecule type" value="Genomic_DNA"/>
</dbReference>
<dbReference type="InterPro" id="IPR050791">
    <property type="entry name" value="Aldo-Keto_reductase"/>
</dbReference>
<dbReference type="PANTHER" id="PTHR43625">
    <property type="entry name" value="AFLATOXIN B1 ALDEHYDE REDUCTASE"/>
    <property type="match status" value="1"/>
</dbReference>
<dbReference type="CDD" id="cd19076">
    <property type="entry name" value="AKR_AKR13A_13D"/>
    <property type="match status" value="1"/>
</dbReference>
<dbReference type="Pfam" id="PF00248">
    <property type="entry name" value="Aldo_ket_red"/>
    <property type="match status" value="1"/>
</dbReference>
<organism evidence="3 4">
    <name type="scientific">Kribbella shirazensis</name>
    <dbReference type="NCBI Taxonomy" id="1105143"/>
    <lineage>
        <taxon>Bacteria</taxon>
        <taxon>Bacillati</taxon>
        <taxon>Actinomycetota</taxon>
        <taxon>Actinomycetes</taxon>
        <taxon>Propionibacteriales</taxon>
        <taxon>Kribbellaceae</taxon>
        <taxon>Kribbella</taxon>
    </lineage>
</organism>
<accession>A0A7X6A400</accession>
<dbReference type="AlphaFoldDB" id="A0A7X6A400"/>
<name>A0A7X6A400_9ACTN</name>
<dbReference type="SUPFAM" id="SSF51430">
    <property type="entry name" value="NAD(P)-linked oxidoreductase"/>
    <property type="match status" value="1"/>
</dbReference>
<dbReference type="GO" id="GO:0016491">
    <property type="term" value="F:oxidoreductase activity"/>
    <property type="evidence" value="ECO:0007669"/>
    <property type="project" value="UniProtKB-KW"/>
</dbReference>
<proteinExistence type="predicted"/>
<sequence>MRESQLGDLTVSCLGLGCMGMSQSYGVRADDAESIATLHAAIDAGCTFIDTADVYGDGENEELVGRALAGRRDEVVLATKFGFKRSDPTSPAPPTAVDGSPEYALEALDASLRRLGVEHIDLWYLHRRDPQVPIEETVGAMASAVEAGKVRYLGLSEVNGETVRAAHAVHPISAVQSEWSLWTRDPETVVLPTLRELGIGFVPFSPLGRGFLTGQIKSEADFPDDDMRRTLPRFQGENFQRNLDLVEQVKALAASKGVTPSQLALAWLLAQGNDVAPIPGTKRRKYLAENLGAAEVSFSADELAALDAAFPPDAVAGQRYQQGGMDLVGK</sequence>
<evidence type="ECO:0000313" key="3">
    <source>
        <dbReference type="EMBL" id="NIK60936.1"/>
    </source>
</evidence>
<dbReference type="InterPro" id="IPR036812">
    <property type="entry name" value="NAD(P)_OxRdtase_dom_sf"/>
</dbReference>
<gene>
    <name evidence="3" type="ORF">BJY22_006653</name>
</gene>
<reference evidence="3 4" key="1">
    <citation type="submission" date="2020-03" db="EMBL/GenBank/DDBJ databases">
        <title>Sequencing the genomes of 1000 actinobacteria strains.</title>
        <authorList>
            <person name="Klenk H.-P."/>
        </authorList>
    </citation>
    <scope>NUCLEOTIDE SEQUENCE [LARGE SCALE GENOMIC DNA]</scope>
    <source>
        <strain evidence="3 4">DSM 45490</strain>
    </source>
</reference>
<dbReference type="InterPro" id="IPR023210">
    <property type="entry name" value="NADP_OxRdtase_dom"/>
</dbReference>
<dbReference type="PANTHER" id="PTHR43625:SF40">
    <property type="entry name" value="ALDO-KETO REDUCTASE YAKC [NADP(+)]"/>
    <property type="match status" value="1"/>
</dbReference>
<keyword evidence="1" id="KW-0560">Oxidoreductase</keyword>
<evidence type="ECO:0000313" key="4">
    <source>
        <dbReference type="Proteomes" id="UP000555407"/>
    </source>
</evidence>
<dbReference type="RefSeq" id="WP_167214868.1">
    <property type="nucleotide sequence ID" value="NZ_JAASRO010000001.1"/>
</dbReference>
<evidence type="ECO:0000259" key="2">
    <source>
        <dbReference type="Pfam" id="PF00248"/>
    </source>
</evidence>
<evidence type="ECO:0000256" key="1">
    <source>
        <dbReference type="ARBA" id="ARBA00023002"/>
    </source>
</evidence>
<protein>
    <submittedName>
        <fullName evidence="3">Aryl-alcohol dehydrogenase-like predicted oxidoreductase</fullName>
    </submittedName>
</protein>
<dbReference type="Gene3D" id="3.20.20.100">
    <property type="entry name" value="NADP-dependent oxidoreductase domain"/>
    <property type="match status" value="1"/>
</dbReference>
<dbReference type="Proteomes" id="UP000555407">
    <property type="component" value="Unassembled WGS sequence"/>
</dbReference>
<feature type="domain" description="NADP-dependent oxidoreductase" evidence="2">
    <location>
        <begin position="14"/>
        <end position="308"/>
    </location>
</feature>
<dbReference type="GO" id="GO:0005737">
    <property type="term" value="C:cytoplasm"/>
    <property type="evidence" value="ECO:0007669"/>
    <property type="project" value="TreeGrafter"/>
</dbReference>